<comment type="subcellular location">
    <subcellularLocation>
        <location evidence="1 11">Cell outer membrane</location>
        <topology evidence="1 11">Multi-pass membrane protein</topology>
    </subcellularLocation>
</comment>
<evidence type="ECO:0000256" key="11">
    <source>
        <dbReference type="PROSITE-ProRule" id="PRU01360"/>
    </source>
</evidence>
<dbReference type="InterPro" id="IPR037066">
    <property type="entry name" value="Plug_dom_sf"/>
</dbReference>
<dbReference type="PROSITE" id="PS52016">
    <property type="entry name" value="TONB_DEPENDENT_REC_3"/>
    <property type="match status" value="1"/>
</dbReference>
<evidence type="ECO:0000256" key="2">
    <source>
        <dbReference type="ARBA" id="ARBA00022448"/>
    </source>
</evidence>
<dbReference type="GO" id="GO:0006811">
    <property type="term" value="P:monoatomic ion transport"/>
    <property type="evidence" value="ECO:0007669"/>
    <property type="project" value="UniProtKB-KW"/>
</dbReference>
<evidence type="ECO:0000256" key="1">
    <source>
        <dbReference type="ARBA" id="ARBA00004571"/>
    </source>
</evidence>
<keyword evidence="7 12" id="KW-0798">TonB box</keyword>
<evidence type="ECO:0000256" key="13">
    <source>
        <dbReference type="SAM" id="SignalP"/>
    </source>
</evidence>
<dbReference type="RefSeq" id="WP_076584651.1">
    <property type="nucleotide sequence ID" value="NZ_FTLW01000001.1"/>
</dbReference>
<protein>
    <submittedName>
        <fullName evidence="16">Vitamin B12 transporter</fullName>
    </submittedName>
</protein>
<dbReference type="AlphaFoldDB" id="A0A1N6NFX2"/>
<feature type="domain" description="TonB-dependent receptor plug" evidence="15">
    <location>
        <begin position="49"/>
        <end position="153"/>
    </location>
</feature>
<dbReference type="EMBL" id="FTLW01000001">
    <property type="protein sequence ID" value="SIP90886.1"/>
    <property type="molecule type" value="Genomic_DNA"/>
</dbReference>
<keyword evidence="6" id="KW-0406">Ion transport</keyword>
<evidence type="ECO:0000256" key="12">
    <source>
        <dbReference type="RuleBase" id="RU003357"/>
    </source>
</evidence>
<keyword evidence="17" id="KW-1185">Reference proteome</keyword>
<dbReference type="GO" id="GO:0015288">
    <property type="term" value="F:porin activity"/>
    <property type="evidence" value="ECO:0007669"/>
    <property type="project" value="UniProtKB-KW"/>
</dbReference>
<dbReference type="Proteomes" id="UP000241788">
    <property type="component" value="Unassembled WGS sequence"/>
</dbReference>
<evidence type="ECO:0000256" key="5">
    <source>
        <dbReference type="ARBA" id="ARBA00022729"/>
    </source>
</evidence>
<dbReference type="InterPro" id="IPR012910">
    <property type="entry name" value="Plug_dom"/>
</dbReference>
<keyword evidence="2 11" id="KW-0813">Transport</keyword>
<evidence type="ECO:0000256" key="7">
    <source>
        <dbReference type="ARBA" id="ARBA00023077"/>
    </source>
</evidence>
<evidence type="ECO:0000259" key="14">
    <source>
        <dbReference type="Pfam" id="PF00593"/>
    </source>
</evidence>
<dbReference type="PANTHER" id="PTHR30069:SF53">
    <property type="entry name" value="COLICIN I RECEPTOR-RELATED"/>
    <property type="match status" value="1"/>
</dbReference>
<keyword evidence="4 11" id="KW-0812">Transmembrane</keyword>
<evidence type="ECO:0000256" key="3">
    <source>
        <dbReference type="ARBA" id="ARBA00022452"/>
    </source>
</evidence>
<name>A0A1N6NFX2_9GAMM</name>
<dbReference type="GO" id="GO:0015420">
    <property type="term" value="F:ABC-type vitamin B12 transporter activity"/>
    <property type="evidence" value="ECO:0007669"/>
    <property type="project" value="InterPro"/>
</dbReference>
<sequence>MSARSILTQAALAVAISHAFASIAIAQDASAQSLDRVVVTGTRSERGPDTLAARTVIEREEIERLQPASLQDLLRGQTGLAIYNQGGAGKVSGLFLRGTSPGQVLVLVDGVKIGSPTNGMAAVWDIPVSQIERVEIVRGPLSSLYGSEAVGGVIQIFTRGAGEPGVHPEFGVAIGSEHTYKADAGIRGRTARGWYSAGVAHEEIRGFNACNGDPVTFAGCGTIEPDRDGYRNDSVRLAGGIDFNQQWQADARLLRAEGKNEFDGGWANENENVQQVAGAHVRYAPSETFALHLNAGRNDDDSRSIVGSTGMQSGRITTQRDTASLQADIGGDTNLLSVGFDWQRDEVEGTTVFDVDHRISRALFGQWRTQSGNQHFQTGLRREDNSQFGGATTGNAAWGWDFTEALRLTASYGTAFRAPTFNDLYYPGFSNPNLRPERSRSIELGVEGRHGWGEWSLRGYQNRLRDLIVYNPMLTSPSSPYGMPDNVQLARVRGLEAMLGLDIAGWDVNATASFIDPRNETPGSLDGKQLNRRPKRMARIDADRDFGRYSLGASVNGNSARFDDPANRVRMGGYATTDLRAGLRMSDAWRLQLMVANVFDRQYETARWYNQAGRTWLLSLRWQPGQ</sequence>
<dbReference type="PANTHER" id="PTHR30069">
    <property type="entry name" value="TONB-DEPENDENT OUTER MEMBRANE RECEPTOR"/>
    <property type="match status" value="1"/>
</dbReference>
<dbReference type="SUPFAM" id="SSF56935">
    <property type="entry name" value="Porins"/>
    <property type="match status" value="1"/>
</dbReference>
<dbReference type="Gene3D" id="2.40.170.20">
    <property type="entry name" value="TonB-dependent receptor, beta-barrel domain"/>
    <property type="match status" value="1"/>
</dbReference>
<evidence type="ECO:0000313" key="17">
    <source>
        <dbReference type="Proteomes" id="UP000241788"/>
    </source>
</evidence>
<dbReference type="InterPro" id="IPR036942">
    <property type="entry name" value="Beta-barrel_TonB_sf"/>
</dbReference>
<dbReference type="InterPro" id="IPR000531">
    <property type="entry name" value="Beta-barrel_TonB"/>
</dbReference>
<dbReference type="Pfam" id="PF00593">
    <property type="entry name" value="TonB_dep_Rec_b-barrel"/>
    <property type="match status" value="1"/>
</dbReference>
<evidence type="ECO:0000259" key="15">
    <source>
        <dbReference type="Pfam" id="PF07715"/>
    </source>
</evidence>
<organism evidence="16 17">
    <name type="scientific">Solilutibacter tolerans</name>
    <dbReference type="NCBI Taxonomy" id="1604334"/>
    <lineage>
        <taxon>Bacteria</taxon>
        <taxon>Pseudomonadati</taxon>
        <taxon>Pseudomonadota</taxon>
        <taxon>Gammaproteobacteria</taxon>
        <taxon>Lysobacterales</taxon>
        <taxon>Lysobacteraceae</taxon>
        <taxon>Solilutibacter</taxon>
    </lineage>
</organism>
<gene>
    <name evidence="16" type="ORF">SAMN05421546_0243</name>
</gene>
<keyword evidence="3 11" id="KW-1134">Transmembrane beta strand</keyword>
<evidence type="ECO:0000256" key="10">
    <source>
        <dbReference type="ARBA" id="ARBA00023237"/>
    </source>
</evidence>
<evidence type="ECO:0000256" key="8">
    <source>
        <dbReference type="ARBA" id="ARBA00023114"/>
    </source>
</evidence>
<keyword evidence="9 11" id="KW-0472">Membrane</keyword>
<keyword evidence="5 13" id="KW-0732">Signal</keyword>
<keyword evidence="10 11" id="KW-0998">Cell outer membrane</keyword>
<keyword evidence="8" id="KW-0626">Porin</keyword>
<reference evidence="17" key="1">
    <citation type="submission" date="2017-01" db="EMBL/GenBank/DDBJ databases">
        <authorList>
            <person name="Varghese N."/>
            <person name="Submissions S."/>
        </authorList>
    </citation>
    <scope>NUCLEOTIDE SEQUENCE [LARGE SCALE GENOMIC DNA]</scope>
    <source>
        <strain evidence="17">UM1</strain>
    </source>
</reference>
<dbReference type="GO" id="GO:0046930">
    <property type="term" value="C:pore complex"/>
    <property type="evidence" value="ECO:0007669"/>
    <property type="project" value="UniProtKB-KW"/>
</dbReference>
<dbReference type="OrthoDB" id="9764669at2"/>
<evidence type="ECO:0000313" key="16">
    <source>
        <dbReference type="EMBL" id="SIP90886.1"/>
    </source>
</evidence>
<feature type="domain" description="TonB-dependent receptor-like beta-barrel" evidence="14">
    <location>
        <begin position="227"/>
        <end position="598"/>
    </location>
</feature>
<dbReference type="InterPro" id="IPR039426">
    <property type="entry name" value="TonB-dep_rcpt-like"/>
</dbReference>
<accession>A0A1N6NFX2</accession>
<dbReference type="Gene3D" id="2.170.130.10">
    <property type="entry name" value="TonB-dependent receptor, plug domain"/>
    <property type="match status" value="1"/>
</dbReference>
<comment type="similarity">
    <text evidence="11 12">Belongs to the TonB-dependent receptor family.</text>
</comment>
<evidence type="ECO:0000256" key="6">
    <source>
        <dbReference type="ARBA" id="ARBA00023065"/>
    </source>
</evidence>
<dbReference type="GO" id="GO:0009279">
    <property type="term" value="C:cell outer membrane"/>
    <property type="evidence" value="ECO:0007669"/>
    <property type="project" value="UniProtKB-SubCell"/>
</dbReference>
<proteinExistence type="inferred from homology"/>
<evidence type="ECO:0000256" key="9">
    <source>
        <dbReference type="ARBA" id="ARBA00023136"/>
    </source>
</evidence>
<feature type="chain" id="PRO_5013292056" evidence="13">
    <location>
        <begin position="27"/>
        <end position="626"/>
    </location>
</feature>
<dbReference type="NCBIfam" id="TIGR01779">
    <property type="entry name" value="TonB-B12"/>
    <property type="match status" value="1"/>
</dbReference>
<dbReference type="STRING" id="1604334.SAMN05421546_0243"/>
<evidence type="ECO:0000256" key="4">
    <source>
        <dbReference type="ARBA" id="ARBA00022692"/>
    </source>
</evidence>
<feature type="signal peptide" evidence="13">
    <location>
        <begin position="1"/>
        <end position="26"/>
    </location>
</feature>
<dbReference type="CDD" id="cd01347">
    <property type="entry name" value="ligand_gated_channel"/>
    <property type="match status" value="1"/>
</dbReference>
<dbReference type="Pfam" id="PF07715">
    <property type="entry name" value="Plug"/>
    <property type="match status" value="1"/>
</dbReference>
<dbReference type="InterPro" id="IPR010101">
    <property type="entry name" value="B12_transptr_BtuB"/>
</dbReference>